<dbReference type="AlphaFoldDB" id="A0A319E8L2"/>
<evidence type="ECO:0000313" key="2">
    <source>
        <dbReference type="Proteomes" id="UP000248423"/>
    </source>
</evidence>
<organism evidence="1 2">
    <name type="scientific">Aspergillus sclerotiicarbonarius (strain CBS 121057 / IBT 28362)</name>
    <dbReference type="NCBI Taxonomy" id="1448318"/>
    <lineage>
        <taxon>Eukaryota</taxon>
        <taxon>Fungi</taxon>
        <taxon>Dikarya</taxon>
        <taxon>Ascomycota</taxon>
        <taxon>Pezizomycotina</taxon>
        <taxon>Eurotiomycetes</taxon>
        <taxon>Eurotiomycetidae</taxon>
        <taxon>Eurotiales</taxon>
        <taxon>Aspergillaceae</taxon>
        <taxon>Aspergillus</taxon>
        <taxon>Aspergillus subgen. Circumdati</taxon>
    </lineage>
</organism>
<name>A0A319E8L2_ASPSB</name>
<accession>A0A319E8L2</accession>
<proteinExistence type="predicted"/>
<dbReference type="Proteomes" id="UP000248423">
    <property type="component" value="Unassembled WGS sequence"/>
</dbReference>
<sequence>MDGGTPSVLLDRFACSDHVAIRLALDDGPPLAYSGIFSYRGGGLIGRWAWYKLPRPVYDLIDLSPNFNGRRSVGVAVSHPGPRFHPDRLGAPIDFDLSACSFDVTPRLPDWDVVVVAFSVSQNRVAFGMVLDEAAFCANMNSAIHLQLESSGPI</sequence>
<evidence type="ECO:0000313" key="1">
    <source>
        <dbReference type="EMBL" id="PYI06482.1"/>
    </source>
</evidence>
<reference evidence="1 2" key="1">
    <citation type="submission" date="2018-02" db="EMBL/GenBank/DDBJ databases">
        <title>The genomes of Aspergillus section Nigri reveals drivers in fungal speciation.</title>
        <authorList>
            <consortium name="DOE Joint Genome Institute"/>
            <person name="Vesth T.C."/>
            <person name="Nybo J."/>
            <person name="Theobald S."/>
            <person name="Brandl J."/>
            <person name="Frisvad J.C."/>
            <person name="Nielsen K.F."/>
            <person name="Lyhne E.K."/>
            <person name="Kogle M.E."/>
            <person name="Kuo A."/>
            <person name="Riley R."/>
            <person name="Clum A."/>
            <person name="Nolan M."/>
            <person name="Lipzen A."/>
            <person name="Salamov A."/>
            <person name="Henrissat B."/>
            <person name="Wiebenga A."/>
            <person name="De vries R.P."/>
            <person name="Grigoriev I.V."/>
            <person name="Mortensen U.H."/>
            <person name="Andersen M.R."/>
            <person name="Baker S.E."/>
        </authorList>
    </citation>
    <scope>NUCLEOTIDE SEQUENCE [LARGE SCALE GENOMIC DNA]</scope>
    <source>
        <strain evidence="1 2">CBS 121057</strain>
    </source>
</reference>
<dbReference type="EMBL" id="KZ826349">
    <property type="protein sequence ID" value="PYI06482.1"/>
    <property type="molecule type" value="Genomic_DNA"/>
</dbReference>
<dbReference type="OrthoDB" id="10480296at2759"/>
<protein>
    <submittedName>
        <fullName evidence="1">Uncharacterized protein</fullName>
    </submittedName>
</protein>
<dbReference type="VEuPathDB" id="FungiDB:BO78DRAFT_429725"/>
<gene>
    <name evidence="1" type="ORF">BO78DRAFT_429725</name>
</gene>
<keyword evidence="2" id="KW-1185">Reference proteome</keyword>